<evidence type="ECO:0000256" key="1">
    <source>
        <dbReference type="ARBA" id="ARBA00004496"/>
    </source>
</evidence>
<dbReference type="PROSITE" id="PS50848">
    <property type="entry name" value="START"/>
    <property type="match status" value="1"/>
</dbReference>
<keyword evidence="5" id="KW-0007">Acetylation</keyword>
<dbReference type="InterPro" id="IPR051213">
    <property type="entry name" value="START_lipid_transfer"/>
</dbReference>
<evidence type="ECO:0000256" key="7">
    <source>
        <dbReference type="ARBA" id="ARBA00023121"/>
    </source>
</evidence>
<evidence type="ECO:0000256" key="9">
    <source>
        <dbReference type="ARBA" id="ARBA00069061"/>
    </source>
</evidence>
<evidence type="ECO:0000256" key="3">
    <source>
        <dbReference type="ARBA" id="ARBA00022490"/>
    </source>
</evidence>
<dbReference type="GO" id="GO:0005829">
    <property type="term" value="C:cytosol"/>
    <property type="evidence" value="ECO:0007669"/>
    <property type="project" value="UniProtKB-ARBA"/>
</dbReference>
<dbReference type="Ensembl" id="ENSELUT00000106916.1">
    <property type="protein sequence ID" value="ENSELUP00000089518.1"/>
    <property type="gene ID" value="ENSELUG00000018084.3"/>
</dbReference>
<reference evidence="13 14" key="1">
    <citation type="submission" date="2020-02" db="EMBL/GenBank/DDBJ databases">
        <title>Esox lucius (northern pike) genome, fEsoLuc1, primary haplotype.</title>
        <authorList>
            <person name="Myers G."/>
            <person name="Karagic N."/>
            <person name="Meyer A."/>
            <person name="Pippel M."/>
            <person name="Reichard M."/>
            <person name="Winkler S."/>
            <person name="Tracey A."/>
            <person name="Sims Y."/>
            <person name="Howe K."/>
            <person name="Rhie A."/>
            <person name="Formenti G."/>
            <person name="Durbin R."/>
            <person name="Fedrigo O."/>
            <person name="Jarvis E.D."/>
        </authorList>
    </citation>
    <scope>NUCLEOTIDE SEQUENCE [LARGE SCALE GENOMIC DNA]</scope>
</reference>
<reference evidence="13" key="2">
    <citation type="submission" date="2025-08" db="UniProtKB">
        <authorList>
            <consortium name="Ensembl"/>
        </authorList>
    </citation>
    <scope>IDENTIFICATION</scope>
</reference>
<reference evidence="13" key="3">
    <citation type="submission" date="2025-09" db="UniProtKB">
        <authorList>
            <consortium name="Ensembl"/>
        </authorList>
    </citation>
    <scope>IDENTIFICATION</scope>
</reference>
<protein>
    <recommendedName>
        <fullName evidence="9">Phosphatidylcholine transfer protein</fullName>
    </recommendedName>
    <alternativeName>
        <fullName evidence="11">START domain-containing protein 2</fullName>
    </alternativeName>
    <alternativeName>
        <fullName evidence="10">StAR-related lipid transfer protein 2</fullName>
    </alternativeName>
</protein>
<evidence type="ECO:0000256" key="5">
    <source>
        <dbReference type="ARBA" id="ARBA00022990"/>
    </source>
</evidence>
<feature type="domain" description="START" evidence="12">
    <location>
        <begin position="1"/>
        <end position="194"/>
    </location>
</feature>
<comment type="subcellular location">
    <subcellularLocation>
        <location evidence="1">Cytoplasm</location>
    </subcellularLocation>
</comment>
<keyword evidence="14" id="KW-1185">Reference proteome</keyword>
<evidence type="ECO:0000313" key="13">
    <source>
        <dbReference type="Ensembl" id="ENSELUP00000089518.1"/>
    </source>
</evidence>
<dbReference type="AlphaFoldDB" id="A0AAY5KK73"/>
<dbReference type="SMART" id="SM00234">
    <property type="entry name" value="START"/>
    <property type="match status" value="1"/>
</dbReference>
<gene>
    <name evidence="13" type="primary">PCTP</name>
</gene>
<dbReference type="Gene3D" id="3.30.530.20">
    <property type="match status" value="1"/>
</dbReference>
<dbReference type="PANTHER" id="PTHR19308">
    <property type="entry name" value="PHOSPHATIDYLCHOLINE TRANSFER PROTEIN"/>
    <property type="match status" value="1"/>
</dbReference>
<sequence length="201" mass="23008">MSLHFTDGEFLEAWKELDEPNLEGGWEFFTETMVGVCAFRFDFILTIKYCCSMLNDCSFVCVCISVFAELYEKDYDGQSAIYWEVKYPFPLSNRDYVYVRERRDVDADGRKVYVVLAKSSPQSPLPEKSGVQRVNDYKQSVAMESDGACGTKVFMNYFDNPGGNIPTWLVNWAAKSGVPAFITDMQKACSNYSNYCQKNKK</sequence>
<accession>A0AAY5KK73</accession>
<comment type="subunit">
    <text evidence="8">Interacts with ACOT13/THEM2.</text>
</comment>
<name>A0AAY5KK73_ESOLU</name>
<dbReference type="InterPro" id="IPR002913">
    <property type="entry name" value="START_lipid-bd_dom"/>
</dbReference>
<organism evidence="13 14">
    <name type="scientific">Esox lucius</name>
    <name type="common">Northern pike</name>
    <dbReference type="NCBI Taxonomy" id="8010"/>
    <lineage>
        <taxon>Eukaryota</taxon>
        <taxon>Metazoa</taxon>
        <taxon>Chordata</taxon>
        <taxon>Craniata</taxon>
        <taxon>Vertebrata</taxon>
        <taxon>Euteleostomi</taxon>
        <taxon>Actinopterygii</taxon>
        <taxon>Neopterygii</taxon>
        <taxon>Teleostei</taxon>
        <taxon>Protacanthopterygii</taxon>
        <taxon>Esociformes</taxon>
        <taxon>Esocidae</taxon>
        <taxon>Esox</taxon>
    </lineage>
</organism>
<evidence type="ECO:0000256" key="11">
    <source>
        <dbReference type="ARBA" id="ARBA00079049"/>
    </source>
</evidence>
<evidence type="ECO:0000256" key="2">
    <source>
        <dbReference type="ARBA" id="ARBA00022448"/>
    </source>
</evidence>
<dbReference type="GeneTree" id="ENSGT00940000156843"/>
<keyword evidence="6" id="KW-0445">Lipid transport</keyword>
<evidence type="ECO:0000256" key="10">
    <source>
        <dbReference type="ARBA" id="ARBA00077188"/>
    </source>
</evidence>
<evidence type="ECO:0000313" key="14">
    <source>
        <dbReference type="Proteomes" id="UP000265140"/>
    </source>
</evidence>
<dbReference type="SUPFAM" id="SSF55961">
    <property type="entry name" value="Bet v1-like"/>
    <property type="match status" value="1"/>
</dbReference>
<dbReference type="FunFam" id="3.30.530.20:FF:000017">
    <property type="entry name" value="Phosphatidylcholine transfer protein, putative"/>
    <property type="match status" value="1"/>
</dbReference>
<evidence type="ECO:0000256" key="4">
    <source>
        <dbReference type="ARBA" id="ARBA00022553"/>
    </source>
</evidence>
<proteinExistence type="predicted"/>
<dbReference type="GO" id="GO:0031210">
    <property type="term" value="F:phosphatidylcholine binding"/>
    <property type="evidence" value="ECO:0007669"/>
    <property type="project" value="TreeGrafter"/>
</dbReference>
<evidence type="ECO:0000259" key="12">
    <source>
        <dbReference type="PROSITE" id="PS50848"/>
    </source>
</evidence>
<dbReference type="Proteomes" id="UP000265140">
    <property type="component" value="Chromosome 11"/>
</dbReference>
<dbReference type="Pfam" id="PF01852">
    <property type="entry name" value="START"/>
    <property type="match status" value="1"/>
</dbReference>
<dbReference type="PANTHER" id="PTHR19308:SF39">
    <property type="entry name" value="PHOSPHATIDYLCHOLINE TRANSFER PROTEIN"/>
    <property type="match status" value="1"/>
</dbReference>
<dbReference type="GO" id="GO:0008525">
    <property type="term" value="F:phosphatidylcholine transporter activity"/>
    <property type="evidence" value="ECO:0007669"/>
    <property type="project" value="TreeGrafter"/>
</dbReference>
<evidence type="ECO:0000256" key="8">
    <source>
        <dbReference type="ARBA" id="ARBA00063535"/>
    </source>
</evidence>
<evidence type="ECO:0000256" key="6">
    <source>
        <dbReference type="ARBA" id="ARBA00023055"/>
    </source>
</evidence>
<keyword evidence="3" id="KW-0963">Cytoplasm</keyword>
<dbReference type="InterPro" id="IPR023393">
    <property type="entry name" value="START-like_dom_sf"/>
</dbReference>
<keyword evidence="4" id="KW-0597">Phosphoprotein</keyword>
<keyword evidence="7" id="KW-0446">Lipid-binding</keyword>
<keyword evidence="2" id="KW-0813">Transport</keyword>